<dbReference type="EMBL" id="JACRSQ010000017">
    <property type="protein sequence ID" value="MBC8544188.1"/>
    <property type="molecule type" value="Genomic_DNA"/>
</dbReference>
<evidence type="ECO:0000256" key="9">
    <source>
        <dbReference type="PROSITE-ProRule" id="PRU01240"/>
    </source>
</evidence>
<dbReference type="GO" id="GO:0004252">
    <property type="term" value="F:serine-type endopeptidase activity"/>
    <property type="evidence" value="ECO:0007669"/>
    <property type="project" value="UniProtKB-UniRule"/>
</dbReference>
<dbReference type="RefSeq" id="WP_283243956.1">
    <property type="nucleotide sequence ID" value="NZ_JACRSQ010000017.1"/>
</dbReference>
<dbReference type="PANTHER" id="PTHR43399:SF4">
    <property type="entry name" value="CELL WALL-ASSOCIATED PROTEASE"/>
    <property type="match status" value="1"/>
</dbReference>
<dbReference type="InterPro" id="IPR003343">
    <property type="entry name" value="Big_2"/>
</dbReference>
<keyword evidence="5" id="KW-0677">Repeat</keyword>
<feature type="active site" description="Charge relay system" evidence="8 9">
    <location>
        <position position="639"/>
    </location>
</feature>
<dbReference type="Pfam" id="PF00082">
    <property type="entry name" value="Peptidase_S8"/>
    <property type="match status" value="1"/>
</dbReference>
<keyword evidence="3 9" id="KW-0645">Protease</keyword>
<evidence type="ECO:0000313" key="13">
    <source>
        <dbReference type="Proteomes" id="UP000657006"/>
    </source>
</evidence>
<name>A0A926I272_9FIRM</name>
<dbReference type="SUPFAM" id="SSF52743">
    <property type="entry name" value="Subtilisin-like"/>
    <property type="match status" value="1"/>
</dbReference>
<evidence type="ECO:0000256" key="4">
    <source>
        <dbReference type="ARBA" id="ARBA00022729"/>
    </source>
</evidence>
<evidence type="ECO:0000256" key="10">
    <source>
        <dbReference type="RuleBase" id="RU003355"/>
    </source>
</evidence>
<comment type="caution">
    <text evidence="12">The sequence shown here is derived from an EMBL/GenBank/DDBJ whole genome shotgun (WGS) entry which is preliminary data.</text>
</comment>
<dbReference type="PROSITE" id="PS51892">
    <property type="entry name" value="SUBTILASE"/>
    <property type="match status" value="1"/>
</dbReference>
<feature type="active site" description="Charge relay system" evidence="8 9">
    <location>
        <position position="317"/>
    </location>
</feature>
<dbReference type="PROSITE" id="PS00136">
    <property type="entry name" value="SUBTILASE_ASP"/>
    <property type="match status" value="1"/>
</dbReference>
<dbReference type="SUPFAM" id="SSF63829">
    <property type="entry name" value="Calcium-dependent phosphotriesterase"/>
    <property type="match status" value="1"/>
</dbReference>
<dbReference type="GO" id="GO:0006508">
    <property type="term" value="P:proteolysis"/>
    <property type="evidence" value="ECO:0007669"/>
    <property type="project" value="UniProtKB-KW"/>
</dbReference>
<dbReference type="SUPFAM" id="SSF52025">
    <property type="entry name" value="PA domain"/>
    <property type="match status" value="1"/>
</dbReference>
<dbReference type="InterPro" id="IPR022398">
    <property type="entry name" value="Peptidase_S8_His-AS"/>
</dbReference>
<dbReference type="InterPro" id="IPR023828">
    <property type="entry name" value="Peptidase_S8_Ser-AS"/>
</dbReference>
<dbReference type="InterPro" id="IPR000209">
    <property type="entry name" value="Peptidase_S8/S53_dom"/>
</dbReference>
<dbReference type="Gene3D" id="2.60.40.1710">
    <property type="entry name" value="Subtilisin-like superfamily"/>
    <property type="match status" value="1"/>
</dbReference>
<feature type="domain" description="BIG2" evidence="11">
    <location>
        <begin position="1756"/>
        <end position="1833"/>
    </location>
</feature>
<dbReference type="PROSITE" id="PS00138">
    <property type="entry name" value="SUBTILASE_SER"/>
    <property type="match status" value="1"/>
</dbReference>
<keyword evidence="13" id="KW-1185">Reference proteome</keyword>
<dbReference type="Gene3D" id="3.40.50.200">
    <property type="entry name" value="Peptidase S8/S53 domain"/>
    <property type="match status" value="1"/>
</dbReference>
<dbReference type="InterPro" id="IPR018247">
    <property type="entry name" value="EF_Hand_1_Ca_BS"/>
</dbReference>
<organism evidence="12 13">
    <name type="scientific">Bianquea renquensis</name>
    <dbReference type="NCBI Taxonomy" id="2763661"/>
    <lineage>
        <taxon>Bacteria</taxon>
        <taxon>Bacillati</taxon>
        <taxon>Bacillota</taxon>
        <taxon>Clostridia</taxon>
        <taxon>Eubacteriales</taxon>
        <taxon>Bianqueaceae</taxon>
        <taxon>Bianquea</taxon>
    </lineage>
</organism>
<evidence type="ECO:0000256" key="1">
    <source>
        <dbReference type="ARBA" id="ARBA00011073"/>
    </source>
</evidence>
<dbReference type="PRINTS" id="PR00723">
    <property type="entry name" value="SUBTILISIN"/>
</dbReference>
<gene>
    <name evidence="12" type="ORF">H8730_11635</name>
</gene>
<evidence type="ECO:0000256" key="8">
    <source>
        <dbReference type="PIRSR" id="PIRSR615500-1"/>
    </source>
</evidence>
<proteinExistence type="inferred from homology"/>
<comment type="similarity">
    <text evidence="1 9 10">Belongs to the peptidase S8 family.</text>
</comment>
<accession>A0A926I272</accession>
<dbReference type="SMART" id="SM00635">
    <property type="entry name" value="BID_2"/>
    <property type="match status" value="4"/>
</dbReference>
<dbReference type="SUPFAM" id="SSF69322">
    <property type="entry name" value="Tricorn protease domain 2"/>
    <property type="match status" value="1"/>
</dbReference>
<dbReference type="InterPro" id="IPR051048">
    <property type="entry name" value="Peptidase_S8/S53_subtilisin"/>
</dbReference>
<dbReference type="InterPro" id="IPR003137">
    <property type="entry name" value="PA_domain"/>
</dbReference>
<dbReference type="InterPro" id="IPR046450">
    <property type="entry name" value="PA_dom_sf"/>
</dbReference>
<dbReference type="PANTHER" id="PTHR43399">
    <property type="entry name" value="SUBTILISIN-RELATED"/>
    <property type="match status" value="1"/>
</dbReference>
<dbReference type="CDD" id="cd02133">
    <property type="entry name" value="PA_C5a_like"/>
    <property type="match status" value="1"/>
</dbReference>
<dbReference type="InterPro" id="IPR036852">
    <property type="entry name" value="Peptidase_S8/S53_dom_sf"/>
</dbReference>
<dbReference type="SUPFAM" id="SSF49373">
    <property type="entry name" value="Invasin/intimin cell-adhesion fragments"/>
    <property type="match status" value="4"/>
</dbReference>
<feature type="active site" description="Charge relay system" evidence="8 9">
    <location>
        <position position="239"/>
    </location>
</feature>
<protein>
    <submittedName>
        <fullName evidence="12">S8 family serine peptidase</fullName>
    </submittedName>
</protein>
<keyword evidence="6 9" id="KW-0378">Hydrolase</keyword>
<dbReference type="Pfam" id="PF02368">
    <property type="entry name" value="Big_2"/>
    <property type="match status" value="4"/>
</dbReference>
<sequence length="2735" mass="296879">MRRSKRRFGDRILGILLTFTICFSGSSGLAFGAEQPDTDGFMAPGAASTADTESDALDVYYKDTAEQSVGQVIGSADFTEVDGSDSSRIDGFRKELEAEKPVEDAEISDDEIVNAILVLDSKSLLERGYEASEIPENFWAGLMEFWMNQKQNNVADEVQNTFEDITITYYYTIGICGIGITTPYKNINGLKELDGVQDVILSPLYEVPGADESNNIIGATAAWQETGYTGKGTKIAIIDTGLDLDHPSFQGGDEFETTADSLTVEKVDNVLKDLNVSSVQEGITAEKLYRSNKVPFAFNYIDASLRVDHNDANGSDHGTHVAGIAAANKISTTSISGVAPDAQLVIMKVFGNRGGAYFSDIMAAMEDAIRLGCDSINISIGSAAGFTNDEEEIQEVFARICDTDVVVAVAAGNDYNAAYGNPTGTNYNLTSNPDNGLVTSPGVYTNATTVASMDNASEFFTVGQKNITFNDSAQTDGTAFMKNFAGGQEIPFAVVGNYGAEVEDFEEAEVNGKIALVQRGGGITFMKKQENAQAAGAVGVIVYNSVDGTTSMKINDGEGYIPCISISKILGEYMIEQYYNGTTTLTIGIGRTEDALKMSTFSSWGTTSSLNLKPDLTAVGGNVLSTTDGGLYGTKTGTSMASPQIAGAAALVKQYLRDQCPELSEGEIHARTNQLLLSTAIPCREDNGTEYSPRKQGAGLVNVGNALGTEAYLSVESQSGQRPKVELWDDPQKTGSYQYSFTVSNMTEDSLAYLLSNSLLTNGYRAETDENGETYDLLSESDMALSGTTSFDSAAMGYYYDVDDDKEVDTRDIRTLMLRETYSNREAAMADLDQDGDLCDDQDIMLFLDNLSGLKEDLELDREALIVPGNETATVNVKIDLTEDQKVAFDQRYPNGIYVEGFTYLNSLNEDGIGLSLPYLGFYGDWAQAPIFDAHDHYYETEGKVNSYGTYLWTEESILGVNPYVETGYDAAHNAISDMNTLDVLESALLRNVKNLKITVTDTEGNALYSHEERYVTKALYSSSTMKYRVYRSPKLWDGTGQDGEFLENNTVVNLNVEAELDYKGNKQSFTYPITIDTEKPTLLSTEVVTDSDGRIKLRASFRDNQYIAAVIFKSANGSVEYERYAIEQSEAGETITGYEFDVTEYDDDFMMILVDYAMNQVDYDIDMGIKDNGVKEPVALEEGTLYGFNMGETSRLPAAMVKAPLQDVSQATVAANLNGIYAAEYLDGYVITFNALKELNVYTPQGTYWSQSKIRTLDCDVYDMTYNYEDHNLYAITYHDEKVYLSTIDIFDGTVNDIGAFGKGMATLGCTTEGQLYALSKAGELCKVNKADATSTVVGKVSETEDEQWVSLNYRQSMAYDHNTGKMYWYAFCYNGTTGKLISHLSEVNLDTGATAIVGEFDEACEVAALFIPYDGDLEITPTDTVTAVTLDQNSVALFPGQETRIFAAVTPWNAKNTEVEWTSEDPAVATVTNGRITAVAGGDTIVRATVKGTDISAECKVKVIADPEPFYGYLLLDWHDNTGDGIIQIDVKNPIKYKKKADILQFVYAGEYVDGFYYCYDSNGYFYRVDPEEWIYNTVGKADGKVVEMTYDYATNTMYGISSTGHSTALVRIDMNTGETTEIGSQDTKIVAMASVPTAGDAATGFTDSKLYAINEDCQLVTLSKDDGSATVDANSDRYGIPDVAYVQSMTYDYNTGYIYWAQVYQSQNSSLYVLDLDGQTMYYAGVIGKVGSQVSGLVSIPKEGTVPDIPYVPLEGIALSAQDCVMVKGGKLQIRAKMVPYNATSRNVSWSSDKPDVVDIDEGGVATAYNVGTATITCTALDEETRTTFTETLTVTVTEPIDTLSGFLLQDYETNNYNAWIHIDPVNPWKYTAINASTPTIGAGTYYNGWLYGYDNNYAATTGLRNFYKIDPQTGEAVKLGTIQTKVSDMAFDYSSGVMYAITDDTQISMVDTSNGEMYPVLTQEDQVLVALTVDEKGTVYVIGRKAGSTQADASLYTADLTAGTLTKIGDTGQKAVMEQSMTYDFENGYIYWAQAWAKAGEGRELNLCIVNPKNGYASVIGKIGESGSEVSALYCDSPDEPQAPYVELEDIHIGQGAETDLIVGGELQLQVSADPIHATNKDYQYTTDQRDVATVSETGVIKAVGKGTATITVSATDSGKTMVKTIKVNVLEPPEKMVAFLIEDRLFEGNELNSFITFPLAGSEEYEEETSFDKQIIAGERYDGNIYAYTSDLQFIKIDEGSKEYDVIGEVKDKIADMAFDYSRGIMFGLTYLGQKLVEIDLSTGNWYEVGAMTDGEGAQVKVNSIACDERGTLYGITSDGKFYAIDETGKATLISETMLSSSLNYESDLTYDPDTAMLYWSQISRTEQRIYIINPRTGATIGMYPIGEEGAEVSLLYADSKTALTPPEAVPVDAIVLSNTTAQISKGSTLALTATVLPVSVAVDKTVRWESSDPTVAGVDEKGNVTGIQSGTATITAKNADGTVTATCDITVVEGGDLAYGYSVTDGSWVSFDLSSPDQLTKVADGDEIVCATYADGLVYAYLKGGKQLVKFDPDTVVNGSYVYETVGAAQKSTIIKDIAYDKKAGKLYGISMNKMFEIDMATGAQTALYSGFYFGVTGMMLYTMASDDAGTIYAISSLGALCSLDQTTGCGEYVIDKNTKLDGTSLNGSNNSMAFGSDGTLYWAATTTAKGTASTVLNKVDLATGKVSQYIGSFGGEDRDVKLTGMYIK</sequence>
<dbReference type="PROSITE" id="PS00018">
    <property type="entry name" value="EF_HAND_1"/>
    <property type="match status" value="1"/>
</dbReference>
<feature type="domain" description="BIG2" evidence="11">
    <location>
        <begin position="2416"/>
        <end position="2494"/>
    </location>
</feature>
<dbReference type="InterPro" id="IPR034216">
    <property type="entry name" value="C5a_Peptidase"/>
</dbReference>
<dbReference type="SUPFAM" id="SSF63825">
    <property type="entry name" value="YWTD domain"/>
    <property type="match status" value="2"/>
</dbReference>
<evidence type="ECO:0000259" key="11">
    <source>
        <dbReference type="SMART" id="SM00635"/>
    </source>
</evidence>
<dbReference type="Gene3D" id="3.50.30.30">
    <property type="match status" value="1"/>
</dbReference>
<evidence type="ECO:0000256" key="5">
    <source>
        <dbReference type="ARBA" id="ARBA00022737"/>
    </source>
</evidence>
<dbReference type="PROSITE" id="PS00137">
    <property type="entry name" value="SUBTILASE_HIS"/>
    <property type="match status" value="1"/>
</dbReference>
<dbReference type="InterPro" id="IPR015500">
    <property type="entry name" value="Peptidase_S8_subtilisin-rel"/>
</dbReference>
<feature type="domain" description="BIG2" evidence="11">
    <location>
        <begin position="1426"/>
        <end position="1502"/>
    </location>
</feature>
<feature type="domain" description="BIG2" evidence="11">
    <location>
        <begin position="2091"/>
        <end position="2169"/>
    </location>
</feature>
<evidence type="ECO:0000256" key="6">
    <source>
        <dbReference type="ARBA" id="ARBA00022801"/>
    </source>
</evidence>
<keyword evidence="4" id="KW-0732">Signal</keyword>
<reference evidence="12" key="1">
    <citation type="submission" date="2020-08" db="EMBL/GenBank/DDBJ databases">
        <title>Genome public.</title>
        <authorList>
            <person name="Liu C."/>
            <person name="Sun Q."/>
        </authorList>
    </citation>
    <scope>NUCLEOTIDE SEQUENCE</scope>
    <source>
        <strain evidence="12">NSJ-32</strain>
    </source>
</reference>
<evidence type="ECO:0000256" key="7">
    <source>
        <dbReference type="ARBA" id="ARBA00022825"/>
    </source>
</evidence>
<dbReference type="SUPFAM" id="SSF101898">
    <property type="entry name" value="NHL repeat"/>
    <property type="match status" value="1"/>
</dbReference>
<dbReference type="CDD" id="cd07475">
    <property type="entry name" value="Peptidases_S8_C5a_Peptidase"/>
    <property type="match status" value="1"/>
</dbReference>
<keyword evidence="7 9" id="KW-0720">Serine protease</keyword>
<evidence type="ECO:0000256" key="3">
    <source>
        <dbReference type="ARBA" id="ARBA00022670"/>
    </source>
</evidence>
<dbReference type="InterPro" id="IPR008964">
    <property type="entry name" value="Invasin/intimin_cell_adhesion"/>
</dbReference>
<dbReference type="Proteomes" id="UP000657006">
    <property type="component" value="Unassembled WGS sequence"/>
</dbReference>
<keyword evidence="2" id="KW-0964">Secreted</keyword>
<dbReference type="Pfam" id="PF02225">
    <property type="entry name" value="PA"/>
    <property type="match status" value="1"/>
</dbReference>
<evidence type="ECO:0000256" key="2">
    <source>
        <dbReference type="ARBA" id="ARBA00022525"/>
    </source>
</evidence>
<dbReference type="Gene3D" id="2.60.40.1080">
    <property type="match status" value="4"/>
</dbReference>
<dbReference type="InterPro" id="IPR023827">
    <property type="entry name" value="Peptidase_S8_Asp-AS"/>
</dbReference>
<evidence type="ECO:0000313" key="12">
    <source>
        <dbReference type="EMBL" id="MBC8544188.1"/>
    </source>
</evidence>